<gene>
    <name evidence="1" type="ORF">B0T18DRAFT_388952</name>
</gene>
<comment type="caution">
    <text evidence="1">The sequence shown here is derived from an EMBL/GenBank/DDBJ whole genome shotgun (WGS) entry which is preliminary data.</text>
</comment>
<proteinExistence type="predicted"/>
<dbReference type="AlphaFoldDB" id="A0AA40K7Y6"/>
<dbReference type="Proteomes" id="UP001172155">
    <property type="component" value="Unassembled WGS sequence"/>
</dbReference>
<evidence type="ECO:0000313" key="1">
    <source>
        <dbReference type="EMBL" id="KAK0749339.1"/>
    </source>
</evidence>
<accession>A0AA40K7Y6</accession>
<keyword evidence="2" id="KW-1185">Reference proteome</keyword>
<evidence type="ECO:0000313" key="2">
    <source>
        <dbReference type="Proteomes" id="UP001172155"/>
    </source>
</evidence>
<sequence length="264" mass="29478">MTDAILRRRAKRVWEYFPDHTPQVRPVEIIFEVLSNTLCVVLEDDVDIESLQDELPMMAEDLHGHELLISCDLRDSKRIWKDSDESLYIGEVLSNIPGTSLVLIEIDQREGDKLECLPLTNQAFEVMSGVVPQLKRHRSSGDRLEHKVGYLNSPFTGNMEVTVVGHSVQFQQLDDEKTQLVVCDWLCTGQVEGNAHKITPPGGTTGSAIWDHEGLVLGFWDCYIPIGPFAGMANAVSASELSDKGIHLMTCCWDGGVIWATWGD</sequence>
<organism evidence="1 2">
    <name type="scientific">Schizothecium vesticola</name>
    <dbReference type="NCBI Taxonomy" id="314040"/>
    <lineage>
        <taxon>Eukaryota</taxon>
        <taxon>Fungi</taxon>
        <taxon>Dikarya</taxon>
        <taxon>Ascomycota</taxon>
        <taxon>Pezizomycotina</taxon>
        <taxon>Sordariomycetes</taxon>
        <taxon>Sordariomycetidae</taxon>
        <taxon>Sordariales</taxon>
        <taxon>Schizotheciaceae</taxon>
        <taxon>Schizothecium</taxon>
    </lineage>
</organism>
<dbReference type="EMBL" id="JAUKUD010000003">
    <property type="protein sequence ID" value="KAK0749339.1"/>
    <property type="molecule type" value="Genomic_DNA"/>
</dbReference>
<name>A0AA40K7Y6_9PEZI</name>
<reference evidence="1" key="1">
    <citation type="submission" date="2023-06" db="EMBL/GenBank/DDBJ databases">
        <title>Genome-scale phylogeny and comparative genomics of the fungal order Sordariales.</title>
        <authorList>
            <consortium name="Lawrence Berkeley National Laboratory"/>
            <person name="Hensen N."/>
            <person name="Bonometti L."/>
            <person name="Westerberg I."/>
            <person name="Brannstrom I.O."/>
            <person name="Guillou S."/>
            <person name="Cros-Aarteil S."/>
            <person name="Calhoun S."/>
            <person name="Haridas S."/>
            <person name="Kuo A."/>
            <person name="Mondo S."/>
            <person name="Pangilinan J."/>
            <person name="Riley R."/>
            <person name="LaButti K."/>
            <person name="Andreopoulos B."/>
            <person name="Lipzen A."/>
            <person name="Chen C."/>
            <person name="Yanf M."/>
            <person name="Daum C."/>
            <person name="Ng V."/>
            <person name="Clum A."/>
            <person name="Steindorff A."/>
            <person name="Ohm R."/>
            <person name="Martin F."/>
            <person name="Silar P."/>
            <person name="Natvig D."/>
            <person name="Lalanne C."/>
            <person name="Gautier V."/>
            <person name="Ament-velasquez S.L."/>
            <person name="Kruys A."/>
            <person name="Hutchinson M.I."/>
            <person name="Powell A.J."/>
            <person name="Barry K."/>
            <person name="Miller A.N."/>
            <person name="Grigoriev I.V."/>
            <person name="Debuchy R."/>
            <person name="Gladieux P."/>
            <person name="Thoren M.H."/>
            <person name="Johannesson H."/>
        </authorList>
    </citation>
    <scope>NUCLEOTIDE SEQUENCE</scope>
    <source>
        <strain evidence="1">SMH3187-1</strain>
    </source>
</reference>
<protein>
    <submittedName>
        <fullName evidence="1">Uncharacterized protein</fullName>
    </submittedName>
</protein>